<dbReference type="RefSeq" id="WP_344696375.1">
    <property type="nucleotide sequence ID" value="NZ_BAABBR010000001.1"/>
</dbReference>
<dbReference type="CDD" id="cd05828">
    <property type="entry name" value="Sortase_D_1"/>
    <property type="match status" value="1"/>
</dbReference>
<name>A0ABP7U399_9SPHN</name>
<dbReference type="InterPro" id="IPR005754">
    <property type="entry name" value="Sortase"/>
</dbReference>
<dbReference type="InterPro" id="IPR022445">
    <property type="entry name" value="Sortase_proteobact_type"/>
</dbReference>
<evidence type="ECO:0000256" key="2">
    <source>
        <dbReference type="SAM" id="SignalP"/>
    </source>
</evidence>
<dbReference type="Proteomes" id="UP001424459">
    <property type="component" value="Unassembled WGS sequence"/>
</dbReference>
<gene>
    <name evidence="3" type="ORF">GCM10022281_14590</name>
</gene>
<proteinExistence type="predicted"/>
<accession>A0ABP7U399</accession>
<feature type="signal peptide" evidence="2">
    <location>
        <begin position="1"/>
        <end position="22"/>
    </location>
</feature>
<sequence>MRPATIALAGLTALGLFQAGQAAVIPVKAVVAEVLLERAFERSLAGHRPVKPWGWADMAPVARLTIPRLGFRTIILDKGSGQAMAFGPTVVAGTAVPGTRGTSVVAAHRDTHFRALRGIRVGDLVGVEDVAGRTSHFRVTATGVVRWDRFAVSPQRARPMLVLVTCFPFDSEVRGPDRFIVTAEPVT</sequence>
<feature type="chain" id="PRO_5046220025" evidence="2">
    <location>
        <begin position="23"/>
        <end position="187"/>
    </location>
</feature>
<dbReference type="Gene3D" id="2.40.260.10">
    <property type="entry name" value="Sortase"/>
    <property type="match status" value="1"/>
</dbReference>
<protein>
    <submittedName>
        <fullName evidence="3">Class GN sortase</fullName>
    </submittedName>
</protein>
<evidence type="ECO:0000313" key="4">
    <source>
        <dbReference type="Proteomes" id="UP001424459"/>
    </source>
</evidence>
<evidence type="ECO:0000256" key="1">
    <source>
        <dbReference type="ARBA" id="ARBA00022801"/>
    </source>
</evidence>
<keyword evidence="2" id="KW-0732">Signal</keyword>
<dbReference type="InterPro" id="IPR041999">
    <property type="entry name" value="Sortase_D_1"/>
</dbReference>
<dbReference type="InterPro" id="IPR023365">
    <property type="entry name" value="Sortase_dom-sf"/>
</dbReference>
<keyword evidence="1" id="KW-0378">Hydrolase</keyword>
<dbReference type="Pfam" id="PF04203">
    <property type="entry name" value="Sortase"/>
    <property type="match status" value="1"/>
</dbReference>
<comment type="caution">
    <text evidence="3">The sequence shown here is derived from an EMBL/GenBank/DDBJ whole genome shotgun (WGS) entry which is preliminary data.</text>
</comment>
<reference evidence="4" key="1">
    <citation type="journal article" date="2019" name="Int. J. Syst. Evol. Microbiol.">
        <title>The Global Catalogue of Microorganisms (GCM) 10K type strain sequencing project: providing services to taxonomists for standard genome sequencing and annotation.</title>
        <authorList>
            <consortium name="The Broad Institute Genomics Platform"/>
            <consortium name="The Broad Institute Genome Sequencing Center for Infectious Disease"/>
            <person name="Wu L."/>
            <person name="Ma J."/>
        </authorList>
    </citation>
    <scope>NUCLEOTIDE SEQUENCE [LARGE SCALE GENOMIC DNA]</scope>
    <source>
        <strain evidence="4">JCM 17564</strain>
    </source>
</reference>
<keyword evidence="4" id="KW-1185">Reference proteome</keyword>
<dbReference type="SUPFAM" id="SSF63817">
    <property type="entry name" value="Sortase"/>
    <property type="match status" value="1"/>
</dbReference>
<organism evidence="3 4">
    <name type="scientific">Sphingomonas rosea</name>
    <dbReference type="NCBI Taxonomy" id="335605"/>
    <lineage>
        <taxon>Bacteria</taxon>
        <taxon>Pseudomonadati</taxon>
        <taxon>Pseudomonadota</taxon>
        <taxon>Alphaproteobacteria</taxon>
        <taxon>Sphingomonadales</taxon>
        <taxon>Sphingomonadaceae</taxon>
        <taxon>Sphingomonas</taxon>
    </lineage>
</organism>
<dbReference type="EMBL" id="BAABBR010000001">
    <property type="protein sequence ID" value="GAA4035328.1"/>
    <property type="molecule type" value="Genomic_DNA"/>
</dbReference>
<dbReference type="NCBIfam" id="TIGR03784">
    <property type="entry name" value="marine_sortase"/>
    <property type="match status" value="1"/>
</dbReference>
<evidence type="ECO:0000313" key="3">
    <source>
        <dbReference type="EMBL" id="GAA4035328.1"/>
    </source>
</evidence>